<evidence type="ECO:0000313" key="2">
    <source>
        <dbReference type="EMBL" id="MFC5568409.1"/>
    </source>
</evidence>
<protein>
    <submittedName>
        <fullName evidence="2">Uncharacterized protein</fullName>
    </submittedName>
</protein>
<comment type="caution">
    <text evidence="2">The sequence shown here is derived from an EMBL/GenBank/DDBJ whole genome shotgun (WGS) entry which is preliminary data.</text>
</comment>
<organism evidence="2 3">
    <name type="scientific">Rubellimicrobium aerolatum</name>
    <dbReference type="NCBI Taxonomy" id="490979"/>
    <lineage>
        <taxon>Bacteria</taxon>
        <taxon>Pseudomonadati</taxon>
        <taxon>Pseudomonadota</taxon>
        <taxon>Alphaproteobacteria</taxon>
        <taxon>Rhodobacterales</taxon>
        <taxon>Roseobacteraceae</taxon>
        <taxon>Rubellimicrobium</taxon>
    </lineage>
</organism>
<evidence type="ECO:0000256" key="1">
    <source>
        <dbReference type="SAM" id="MobiDB-lite"/>
    </source>
</evidence>
<sequence length="213" mass="22815">MEDLDLPTQGIPPDLLDGLGKACHLEIGQQLPDDGLAPGRRGHLDGMDDRQIQRWVAFLLADRRQDADPLGADVEGDLLDLVAVDPDGDRMRPGTRSLEHLGLDRVVAAAGEPVDDGAHDEVGAKLAGQAVELIYVALAVADMHAAPRLTQQRDGLPQVLEPADALFGFDQDPRRIDLPLELGCAPELVSVPELDGGKAERKARPRSRPGMSA</sequence>
<proteinExistence type="predicted"/>
<dbReference type="Proteomes" id="UP001596056">
    <property type="component" value="Unassembled WGS sequence"/>
</dbReference>
<feature type="region of interest" description="Disordered" evidence="1">
    <location>
        <begin position="191"/>
        <end position="213"/>
    </location>
</feature>
<accession>A0ABW0SHJ0</accession>
<dbReference type="RefSeq" id="WP_245218977.1">
    <property type="nucleotide sequence ID" value="NZ_JAGGJP010000045.1"/>
</dbReference>
<evidence type="ECO:0000313" key="3">
    <source>
        <dbReference type="Proteomes" id="UP001596056"/>
    </source>
</evidence>
<gene>
    <name evidence="2" type="ORF">ACFPOC_18640</name>
</gene>
<dbReference type="EMBL" id="JBHSNA010000049">
    <property type="protein sequence ID" value="MFC5568409.1"/>
    <property type="molecule type" value="Genomic_DNA"/>
</dbReference>
<name>A0ABW0SHJ0_9RHOB</name>
<keyword evidence="3" id="KW-1185">Reference proteome</keyword>
<reference evidence="3" key="1">
    <citation type="journal article" date="2019" name="Int. J. Syst. Evol. Microbiol.">
        <title>The Global Catalogue of Microorganisms (GCM) 10K type strain sequencing project: providing services to taxonomists for standard genome sequencing and annotation.</title>
        <authorList>
            <consortium name="The Broad Institute Genomics Platform"/>
            <consortium name="The Broad Institute Genome Sequencing Center for Infectious Disease"/>
            <person name="Wu L."/>
            <person name="Ma J."/>
        </authorList>
    </citation>
    <scope>NUCLEOTIDE SEQUENCE [LARGE SCALE GENOMIC DNA]</scope>
    <source>
        <strain evidence="3">KACC 11588</strain>
    </source>
</reference>